<dbReference type="RefSeq" id="WP_166062455.1">
    <property type="nucleotide sequence ID" value="NZ_CP049889.1"/>
</dbReference>
<dbReference type="EMBL" id="CP049889">
    <property type="protein sequence ID" value="QIK51400.1"/>
    <property type="molecule type" value="Genomic_DNA"/>
</dbReference>
<evidence type="ECO:0000259" key="1">
    <source>
        <dbReference type="Pfam" id="PF01261"/>
    </source>
</evidence>
<name>A0A6G7WGM3_9LACT</name>
<dbReference type="Proteomes" id="UP000501830">
    <property type="component" value="Chromosome"/>
</dbReference>
<gene>
    <name evidence="2" type="ORF">G7058_04605</name>
</gene>
<dbReference type="GO" id="GO:0016853">
    <property type="term" value="F:isomerase activity"/>
    <property type="evidence" value="ECO:0007669"/>
    <property type="project" value="UniProtKB-KW"/>
</dbReference>
<dbReference type="GeneID" id="94552548"/>
<dbReference type="InterPro" id="IPR036237">
    <property type="entry name" value="Xyl_isomerase-like_sf"/>
</dbReference>
<keyword evidence="2" id="KW-0413">Isomerase</keyword>
<feature type="domain" description="Xylose isomerase-like TIM barrel" evidence="1">
    <location>
        <begin position="25"/>
        <end position="243"/>
    </location>
</feature>
<sequence length="285" mass="32003">MAKIGVQGSTVKQQFQELGVYETMKRLSEIGYKSVEISQVETSPENIAAIKKACEDFGMEVAAMSASLEPQVEGGESLTTHYDKIVADCKAVNADLLRIGMLPISAMASLDLVLEFCEKVNEVTQKLKGDGITLYYHNHHVEFRKYDGKFLLDIIREKAPLLGFELDVHWIQRGGADPLEVIRDYKGKVELIHLKDYRIGELPKEAFDALYKGEVDSFMNSFVNLIEFAELGTGSLPLKEIIEESLSSGVRYLLVEQDDTYGVDPFESLKVSYDHLVELGYTELF</sequence>
<proteinExistence type="predicted"/>
<dbReference type="InterPro" id="IPR050312">
    <property type="entry name" value="IolE/XylAMocC-like"/>
</dbReference>
<organism evidence="2 3">
    <name type="scientific">Jeotgalibaca porci</name>
    <dbReference type="NCBI Taxonomy" id="1868793"/>
    <lineage>
        <taxon>Bacteria</taxon>
        <taxon>Bacillati</taxon>
        <taxon>Bacillota</taxon>
        <taxon>Bacilli</taxon>
        <taxon>Lactobacillales</taxon>
        <taxon>Carnobacteriaceae</taxon>
        <taxon>Jeotgalibaca</taxon>
    </lineage>
</organism>
<evidence type="ECO:0000313" key="2">
    <source>
        <dbReference type="EMBL" id="QIK51400.1"/>
    </source>
</evidence>
<accession>A0A6G7WGM3</accession>
<dbReference type="AlphaFoldDB" id="A0A6G7WGM3"/>
<dbReference type="PANTHER" id="PTHR12110:SF41">
    <property type="entry name" value="INOSOSE DEHYDRATASE"/>
    <property type="match status" value="1"/>
</dbReference>
<evidence type="ECO:0000313" key="3">
    <source>
        <dbReference type="Proteomes" id="UP000501830"/>
    </source>
</evidence>
<dbReference type="KEGG" id="jpo:G7058_04605"/>
<dbReference type="PANTHER" id="PTHR12110">
    <property type="entry name" value="HYDROXYPYRUVATE ISOMERASE"/>
    <property type="match status" value="1"/>
</dbReference>
<dbReference type="SUPFAM" id="SSF51658">
    <property type="entry name" value="Xylose isomerase-like"/>
    <property type="match status" value="1"/>
</dbReference>
<dbReference type="InterPro" id="IPR013022">
    <property type="entry name" value="Xyl_isomerase-like_TIM-brl"/>
</dbReference>
<dbReference type="Gene3D" id="3.20.20.150">
    <property type="entry name" value="Divalent-metal-dependent TIM barrel enzymes"/>
    <property type="match status" value="1"/>
</dbReference>
<dbReference type="Pfam" id="PF01261">
    <property type="entry name" value="AP_endonuc_2"/>
    <property type="match status" value="1"/>
</dbReference>
<reference evidence="2 3" key="1">
    <citation type="journal article" date="2017" name="Int. J. Syst. Evol. Microbiol.">
        <title>Jeotgalibaca porci sp. nov. and Jeotgalibaca arthritidis sp. nov., isolated from pigs, and emended description of the genus Jeotgalibaca.</title>
        <authorList>
            <person name="Zamora L."/>
            <person name="Perez-Sancho M."/>
            <person name="Dominguez L."/>
            <person name="Fernandez-Garayzabal J.F."/>
            <person name="Vela A.I."/>
        </authorList>
    </citation>
    <scope>NUCLEOTIDE SEQUENCE [LARGE SCALE GENOMIC DNA]</scope>
    <source>
        <strain evidence="2 3">CCUG 69148</strain>
    </source>
</reference>
<protein>
    <submittedName>
        <fullName evidence="2">Sugar phosphate isomerase/epimerase</fullName>
    </submittedName>
</protein>
<keyword evidence="3" id="KW-1185">Reference proteome</keyword>